<feature type="region of interest" description="Disordered" evidence="1">
    <location>
        <begin position="1"/>
        <end position="31"/>
    </location>
</feature>
<evidence type="ECO:0000259" key="2">
    <source>
        <dbReference type="Pfam" id="PF20209"/>
    </source>
</evidence>
<evidence type="ECO:0000313" key="4">
    <source>
        <dbReference type="Proteomes" id="UP000297245"/>
    </source>
</evidence>
<dbReference type="Proteomes" id="UP000297245">
    <property type="component" value="Unassembled WGS sequence"/>
</dbReference>
<organism evidence="3 4">
    <name type="scientific">Dendrothele bispora (strain CBS 962.96)</name>
    <dbReference type="NCBI Taxonomy" id="1314807"/>
    <lineage>
        <taxon>Eukaryota</taxon>
        <taxon>Fungi</taxon>
        <taxon>Dikarya</taxon>
        <taxon>Basidiomycota</taxon>
        <taxon>Agaricomycotina</taxon>
        <taxon>Agaricomycetes</taxon>
        <taxon>Agaricomycetidae</taxon>
        <taxon>Agaricales</taxon>
        <taxon>Agaricales incertae sedis</taxon>
        <taxon>Dendrothele</taxon>
    </lineage>
</organism>
<dbReference type="EMBL" id="ML179219">
    <property type="protein sequence ID" value="THU94616.1"/>
    <property type="molecule type" value="Genomic_DNA"/>
</dbReference>
<evidence type="ECO:0000256" key="1">
    <source>
        <dbReference type="SAM" id="MobiDB-lite"/>
    </source>
</evidence>
<dbReference type="OrthoDB" id="3202965at2759"/>
<dbReference type="AlphaFoldDB" id="A0A4S8LY56"/>
<reference evidence="3 4" key="1">
    <citation type="journal article" date="2019" name="Nat. Ecol. Evol.">
        <title>Megaphylogeny resolves global patterns of mushroom evolution.</title>
        <authorList>
            <person name="Varga T."/>
            <person name="Krizsan K."/>
            <person name="Foldi C."/>
            <person name="Dima B."/>
            <person name="Sanchez-Garcia M."/>
            <person name="Sanchez-Ramirez S."/>
            <person name="Szollosi G.J."/>
            <person name="Szarkandi J.G."/>
            <person name="Papp V."/>
            <person name="Albert L."/>
            <person name="Andreopoulos W."/>
            <person name="Angelini C."/>
            <person name="Antonin V."/>
            <person name="Barry K.W."/>
            <person name="Bougher N.L."/>
            <person name="Buchanan P."/>
            <person name="Buyck B."/>
            <person name="Bense V."/>
            <person name="Catcheside P."/>
            <person name="Chovatia M."/>
            <person name="Cooper J."/>
            <person name="Damon W."/>
            <person name="Desjardin D."/>
            <person name="Finy P."/>
            <person name="Geml J."/>
            <person name="Haridas S."/>
            <person name="Hughes K."/>
            <person name="Justo A."/>
            <person name="Karasinski D."/>
            <person name="Kautmanova I."/>
            <person name="Kiss B."/>
            <person name="Kocsube S."/>
            <person name="Kotiranta H."/>
            <person name="LaButti K.M."/>
            <person name="Lechner B.E."/>
            <person name="Liimatainen K."/>
            <person name="Lipzen A."/>
            <person name="Lukacs Z."/>
            <person name="Mihaltcheva S."/>
            <person name="Morgado L.N."/>
            <person name="Niskanen T."/>
            <person name="Noordeloos M.E."/>
            <person name="Ohm R.A."/>
            <person name="Ortiz-Santana B."/>
            <person name="Ovrebo C."/>
            <person name="Racz N."/>
            <person name="Riley R."/>
            <person name="Savchenko A."/>
            <person name="Shiryaev A."/>
            <person name="Soop K."/>
            <person name="Spirin V."/>
            <person name="Szebenyi C."/>
            <person name="Tomsovsky M."/>
            <person name="Tulloss R.E."/>
            <person name="Uehling J."/>
            <person name="Grigoriev I.V."/>
            <person name="Vagvolgyi C."/>
            <person name="Papp T."/>
            <person name="Martin F.M."/>
            <person name="Miettinen O."/>
            <person name="Hibbett D.S."/>
            <person name="Nagy L.G."/>
        </authorList>
    </citation>
    <scope>NUCLEOTIDE SEQUENCE [LARGE SCALE GENOMIC DNA]</scope>
    <source>
        <strain evidence="3 4">CBS 962.96</strain>
    </source>
</reference>
<evidence type="ECO:0000313" key="3">
    <source>
        <dbReference type="EMBL" id="THU94616.1"/>
    </source>
</evidence>
<feature type="domain" description="DUF6570" evidence="2">
    <location>
        <begin position="127"/>
        <end position="189"/>
    </location>
</feature>
<dbReference type="Pfam" id="PF20209">
    <property type="entry name" value="DUF6570"/>
    <property type="match status" value="1"/>
</dbReference>
<name>A0A4S8LY56_DENBC</name>
<sequence>MASSGTRNKKIAKPNHKHVPDNDGATDFPPKPPTVDLRHEILTGIGQHCQPSNFEEKGCAVCGRLSLASTLKPLGQSFFDRNLLVRPSATRVERKHISDPIKGHEDPILAPQCTDICSECEPILNDGKIPKHALVNGQWIGEVPNELQGLTYAETLLIARIRHNKCVVRVKSGRGKLIANAVMFANPTAKL</sequence>
<accession>A0A4S8LY56</accession>
<feature type="non-terminal residue" evidence="3">
    <location>
        <position position="191"/>
    </location>
</feature>
<protein>
    <recommendedName>
        <fullName evidence="2">DUF6570 domain-containing protein</fullName>
    </recommendedName>
</protein>
<dbReference type="InterPro" id="IPR046700">
    <property type="entry name" value="DUF6570"/>
</dbReference>
<feature type="compositionally biased region" description="Basic residues" evidence="1">
    <location>
        <begin position="7"/>
        <end position="17"/>
    </location>
</feature>
<proteinExistence type="predicted"/>
<gene>
    <name evidence="3" type="ORF">K435DRAFT_668045</name>
</gene>
<keyword evidence="4" id="KW-1185">Reference proteome</keyword>